<feature type="non-terminal residue" evidence="2">
    <location>
        <position position="304"/>
    </location>
</feature>
<dbReference type="EMBL" id="UINC01009628">
    <property type="protein sequence ID" value="SVA43142.1"/>
    <property type="molecule type" value="Genomic_DNA"/>
</dbReference>
<dbReference type="InterPro" id="IPR015995">
    <property type="entry name" value="MlrC_N"/>
</dbReference>
<organism evidence="2">
    <name type="scientific">marine metagenome</name>
    <dbReference type="NCBI Taxonomy" id="408172"/>
    <lineage>
        <taxon>unclassified sequences</taxon>
        <taxon>metagenomes</taxon>
        <taxon>ecological metagenomes</taxon>
    </lineage>
</organism>
<name>A0A381VS41_9ZZZZ</name>
<reference evidence="2" key="1">
    <citation type="submission" date="2018-05" db="EMBL/GenBank/DDBJ databases">
        <authorList>
            <person name="Lanie J.A."/>
            <person name="Ng W.-L."/>
            <person name="Kazmierczak K.M."/>
            <person name="Andrzejewski T.M."/>
            <person name="Davidsen T.M."/>
            <person name="Wayne K.J."/>
            <person name="Tettelin H."/>
            <person name="Glass J.I."/>
            <person name="Rusch D."/>
            <person name="Podicherti R."/>
            <person name="Tsui H.-C.T."/>
            <person name="Winkler M.E."/>
        </authorList>
    </citation>
    <scope>NUCLEOTIDE SEQUENCE</scope>
</reference>
<proteinExistence type="predicted"/>
<gene>
    <name evidence="2" type="ORF">METZ01_LOCUS95996</name>
</gene>
<sequence>MYKIVIGGISTECSSYSPLFQNNIDFKRIEGDKLIKHIDFDFKKYNIEVNPIFFDYSLPGGPIKKSIFYKKKEEFLLRLKLQKKIDGVLLIMHGAMYVPNVEDPEGEWIQDIRKIVGKKCLISLSYDLHGQVTDLIMKNINYFAAFKTAPHIDVYKTYKRAAKMLSDGLITKKKNFLSWLPIPILVSGEMSSTFVDPCKSIYSKLDKLNKINNILDTNLLIGYVWADVFRATAAAVVNSSDELVGKKVCREIANLYWNKRHELKFDMNAGSISVILKNLPNDFLIIADSGDNPTAGGVGDRADI</sequence>
<evidence type="ECO:0000313" key="2">
    <source>
        <dbReference type="EMBL" id="SVA43142.1"/>
    </source>
</evidence>
<evidence type="ECO:0000259" key="1">
    <source>
        <dbReference type="Pfam" id="PF07364"/>
    </source>
</evidence>
<feature type="domain" description="Microcystin LR degradation protein MlrC N-terminal" evidence="1">
    <location>
        <begin position="3"/>
        <end position="273"/>
    </location>
</feature>
<dbReference type="AlphaFoldDB" id="A0A381VS41"/>
<accession>A0A381VS41</accession>
<dbReference type="Pfam" id="PF07364">
    <property type="entry name" value="DUF1485"/>
    <property type="match status" value="1"/>
</dbReference>
<protein>
    <recommendedName>
        <fullName evidence="1">Microcystin LR degradation protein MlrC N-terminal domain-containing protein</fullName>
    </recommendedName>
</protein>